<dbReference type="WBParaSite" id="HPBE_0000770501-mRNA-1">
    <property type="protein sequence ID" value="HPBE_0000770501-mRNA-1"/>
    <property type="gene ID" value="HPBE_0000770501"/>
</dbReference>
<dbReference type="PANTHER" id="PTHR14918:SF3">
    <property type="entry name" value="KICSTOR COMPLEX PROTEIN SZT2"/>
    <property type="match status" value="1"/>
</dbReference>
<proteinExistence type="predicted"/>
<gene>
    <name evidence="1" type="ORF">HPBE_LOCUS7706</name>
</gene>
<dbReference type="AlphaFoldDB" id="A0A183FKM1"/>
<dbReference type="PANTHER" id="PTHR14918">
    <property type="entry name" value="KICSTOR COMPLEX PROTEIN SZT2"/>
    <property type="match status" value="1"/>
</dbReference>
<dbReference type="EMBL" id="UZAH01025957">
    <property type="protein sequence ID" value="VDO73329.1"/>
    <property type="molecule type" value="Genomic_DNA"/>
</dbReference>
<reference evidence="1 2" key="1">
    <citation type="submission" date="2018-11" db="EMBL/GenBank/DDBJ databases">
        <authorList>
            <consortium name="Pathogen Informatics"/>
        </authorList>
    </citation>
    <scope>NUCLEOTIDE SEQUENCE [LARGE SCALE GENOMIC DNA]</scope>
</reference>
<dbReference type="OrthoDB" id="5847756at2759"/>
<reference evidence="3" key="2">
    <citation type="submission" date="2019-09" db="UniProtKB">
        <authorList>
            <consortium name="WormBaseParasite"/>
        </authorList>
    </citation>
    <scope>IDENTIFICATION</scope>
</reference>
<evidence type="ECO:0000313" key="2">
    <source>
        <dbReference type="Proteomes" id="UP000050761"/>
    </source>
</evidence>
<evidence type="ECO:0000313" key="3">
    <source>
        <dbReference type="WBParaSite" id="HPBE_0000770501-mRNA-1"/>
    </source>
</evidence>
<evidence type="ECO:0000313" key="1">
    <source>
        <dbReference type="EMBL" id="VDO73329.1"/>
    </source>
</evidence>
<name>A0A183FKM1_HELPZ</name>
<dbReference type="InterPro" id="IPR033228">
    <property type="entry name" value="SZT2"/>
</dbReference>
<accession>A0A3P7Y9A1</accession>
<accession>A0A183FKM1</accession>
<organism evidence="2 3">
    <name type="scientific">Heligmosomoides polygyrus</name>
    <name type="common">Parasitic roundworm</name>
    <dbReference type="NCBI Taxonomy" id="6339"/>
    <lineage>
        <taxon>Eukaryota</taxon>
        <taxon>Metazoa</taxon>
        <taxon>Ecdysozoa</taxon>
        <taxon>Nematoda</taxon>
        <taxon>Chromadorea</taxon>
        <taxon>Rhabditida</taxon>
        <taxon>Rhabditina</taxon>
        <taxon>Rhabditomorpha</taxon>
        <taxon>Strongyloidea</taxon>
        <taxon>Heligmosomidae</taxon>
        <taxon>Heligmosomoides</taxon>
    </lineage>
</organism>
<protein>
    <submittedName>
        <fullName evidence="3">RNA-directed RNA polymerase</fullName>
    </submittedName>
</protein>
<keyword evidence="2" id="KW-1185">Reference proteome</keyword>
<dbReference type="GO" id="GO:0005777">
    <property type="term" value="C:peroxisome"/>
    <property type="evidence" value="ECO:0007669"/>
    <property type="project" value="InterPro"/>
</dbReference>
<dbReference type="Proteomes" id="UP000050761">
    <property type="component" value="Unassembled WGS sequence"/>
</dbReference>
<sequence length="700" mass="79949">MIAKVRIVSESFGKATRSRRKEMEQRFFGGATSWYNSRARLVREIGLHKMGITHLSPLEYFQSPTENPYLVLVWRHPDELLDKDYPPDDLQITAIDALPKGYSASLFRLYRRADSTHLMLNRSPCLIQDQLEQMRSISVPPSTPAPFRIRSEIDDDDPCQAKILYLLMGDYVSYLSSLGLQVLSMTHLEKKSEERHMYTINYPQGCKHAPYVVMYKAMKGGVLLLTLSFARPYFAFKVFVWPRTRLGEAINREESCADAVRQILELQQLKDIVIAQCHLHSFTYDFHLRMLSRYLVGKDKMLFSPGYNTHAFLVDFLEYYGCRPPNARNCVYEGGFWDYLMKELFRVVLRDRRVERDELQLVFYLIAVATDQTSPLEEERHREDSRQSEVGEFKNFEKKKEAPAVENAKEVEAMVNRITCVDIACDSDSDGNFSSRRRFSSGGHLHQQQAAGTLAINKPPNLVSDAESILNSPRCATEGFLKGAESDGDVHRVTVQGSAPRRHRKPACNDDGTIPGEQVTYIHFLSARQRILQKEVEDAVSQFGTQLANFVKEAEFLCRRASMWKQVLLPKTGRFAQPTTGLSSIFLGSNPNRRVLPHIPMPKQRFRQTGRFQKSRPVAPTADRIAPRDDGAVEAEDVDIDRQPAYHGESRAAEADLVEDTQDESKLFRQQRLDTAFDDLVACVTAFLWTDLLQKPPGTQ</sequence>